<sequence>MKGKVMIDFFAFLVSNFPAITFPTILDPPNRINIKLMEFADIFVTALRYSAK</sequence>
<evidence type="ECO:0000313" key="2">
    <source>
        <dbReference type="Proteomes" id="UP000637643"/>
    </source>
</evidence>
<dbReference type="EMBL" id="BMKR01000046">
    <property type="protein sequence ID" value="GGG09073.1"/>
    <property type="molecule type" value="Genomic_DNA"/>
</dbReference>
<organism evidence="1 2">
    <name type="scientific">Paenibacillus albidus</name>
    <dbReference type="NCBI Taxonomy" id="2041023"/>
    <lineage>
        <taxon>Bacteria</taxon>
        <taxon>Bacillati</taxon>
        <taxon>Bacillota</taxon>
        <taxon>Bacilli</taxon>
        <taxon>Bacillales</taxon>
        <taxon>Paenibacillaceae</taxon>
        <taxon>Paenibacillus</taxon>
    </lineage>
</organism>
<dbReference type="AlphaFoldDB" id="A0A917D2H7"/>
<name>A0A917D2H7_9BACL</name>
<evidence type="ECO:0000313" key="1">
    <source>
        <dbReference type="EMBL" id="GGG09073.1"/>
    </source>
</evidence>
<keyword evidence="2" id="KW-1185">Reference proteome</keyword>
<comment type="caution">
    <text evidence="1">The sequence shown here is derived from an EMBL/GenBank/DDBJ whole genome shotgun (WGS) entry which is preliminary data.</text>
</comment>
<gene>
    <name evidence="1" type="ORF">GCM10010912_62010</name>
</gene>
<accession>A0A917D2H7</accession>
<protein>
    <submittedName>
        <fullName evidence="1">Uncharacterized protein</fullName>
    </submittedName>
</protein>
<reference evidence="1" key="2">
    <citation type="submission" date="2020-09" db="EMBL/GenBank/DDBJ databases">
        <authorList>
            <person name="Sun Q."/>
            <person name="Zhou Y."/>
        </authorList>
    </citation>
    <scope>NUCLEOTIDE SEQUENCE</scope>
    <source>
        <strain evidence="1">CGMCC 1.16134</strain>
    </source>
</reference>
<reference evidence="1" key="1">
    <citation type="journal article" date="2014" name="Int. J. Syst. Evol. Microbiol.">
        <title>Complete genome sequence of Corynebacterium casei LMG S-19264T (=DSM 44701T), isolated from a smear-ripened cheese.</title>
        <authorList>
            <consortium name="US DOE Joint Genome Institute (JGI-PGF)"/>
            <person name="Walter F."/>
            <person name="Albersmeier A."/>
            <person name="Kalinowski J."/>
            <person name="Ruckert C."/>
        </authorList>
    </citation>
    <scope>NUCLEOTIDE SEQUENCE</scope>
    <source>
        <strain evidence="1">CGMCC 1.16134</strain>
    </source>
</reference>
<dbReference type="Proteomes" id="UP000637643">
    <property type="component" value="Unassembled WGS sequence"/>
</dbReference>
<proteinExistence type="predicted"/>